<organism evidence="2 3">
    <name type="scientific">Nemorincola caseinilytica</name>
    <dbReference type="NCBI Taxonomy" id="2054315"/>
    <lineage>
        <taxon>Bacteria</taxon>
        <taxon>Pseudomonadati</taxon>
        <taxon>Bacteroidota</taxon>
        <taxon>Chitinophagia</taxon>
        <taxon>Chitinophagales</taxon>
        <taxon>Chitinophagaceae</taxon>
        <taxon>Nemorincola</taxon>
    </lineage>
</organism>
<sequence length="345" mass="38910">MRILNVGPLWRGSNAGGLFRAFSRAGAFIEVVDEFYHVSLRTSNRTIKTMERFLRPMQVREFNTTIRKSIDTFQPGVLLVYKGVFVLPETLRYAQEKGCRTVLFYPDVSTTAHGPHIPASIPVYDTIFTTKTFGIRDMQEQYKVKNAMFIPHGFDPDIHRPFIAIGPEERAIFSCDASFIGTWSPKKEQWLTHLVHKVPGIKLKVWGDQWHRVTDPALRACVQGKPIVGDLYALAIQCSTINLGILSEKIAGSSSGDLITSRTFHIPGASGFMLHERNEESVLYYREEEEAAFFDGPEEMAAQVQRYLADGAARESIRIAGHKRAMAEHSLDARAAFIIDHLSKH</sequence>
<feature type="domain" description="Spore protein YkvP/CgeB glycosyl transferase-like" evidence="1">
    <location>
        <begin position="189"/>
        <end position="339"/>
    </location>
</feature>
<evidence type="ECO:0000313" key="2">
    <source>
        <dbReference type="EMBL" id="GAA4464015.1"/>
    </source>
</evidence>
<dbReference type="SUPFAM" id="SSF53756">
    <property type="entry name" value="UDP-Glycosyltransferase/glycogen phosphorylase"/>
    <property type="match status" value="1"/>
</dbReference>
<dbReference type="Proteomes" id="UP001500067">
    <property type="component" value="Unassembled WGS sequence"/>
</dbReference>
<dbReference type="Pfam" id="PF13524">
    <property type="entry name" value="Glyco_trans_1_2"/>
    <property type="match status" value="1"/>
</dbReference>
<dbReference type="RefSeq" id="WP_345080535.1">
    <property type="nucleotide sequence ID" value="NZ_BAABFA010000009.1"/>
</dbReference>
<evidence type="ECO:0000313" key="3">
    <source>
        <dbReference type="Proteomes" id="UP001500067"/>
    </source>
</evidence>
<gene>
    <name evidence="2" type="ORF">GCM10023093_13570</name>
</gene>
<reference evidence="3" key="1">
    <citation type="journal article" date="2019" name="Int. J. Syst. Evol. Microbiol.">
        <title>The Global Catalogue of Microorganisms (GCM) 10K type strain sequencing project: providing services to taxonomists for standard genome sequencing and annotation.</title>
        <authorList>
            <consortium name="The Broad Institute Genomics Platform"/>
            <consortium name="The Broad Institute Genome Sequencing Center for Infectious Disease"/>
            <person name="Wu L."/>
            <person name="Ma J."/>
        </authorList>
    </citation>
    <scope>NUCLEOTIDE SEQUENCE [LARGE SCALE GENOMIC DNA]</scope>
    <source>
        <strain evidence="3">JCM 32105</strain>
    </source>
</reference>
<comment type="caution">
    <text evidence="2">The sequence shown here is derived from an EMBL/GenBank/DDBJ whole genome shotgun (WGS) entry which is preliminary data.</text>
</comment>
<accession>A0ABP8NDB0</accession>
<name>A0ABP8NDB0_9BACT</name>
<dbReference type="EMBL" id="BAABFA010000009">
    <property type="protein sequence ID" value="GAA4464015.1"/>
    <property type="molecule type" value="Genomic_DNA"/>
</dbReference>
<proteinExistence type="predicted"/>
<protein>
    <recommendedName>
        <fullName evidence="1">Spore protein YkvP/CgeB glycosyl transferase-like domain-containing protein</fullName>
    </recommendedName>
</protein>
<dbReference type="InterPro" id="IPR055259">
    <property type="entry name" value="YkvP/CgeB_Glyco_trans-like"/>
</dbReference>
<keyword evidence="3" id="KW-1185">Reference proteome</keyword>
<evidence type="ECO:0000259" key="1">
    <source>
        <dbReference type="Pfam" id="PF13524"/>
    </source>
</evidence>